<reference evidence="2 3" key="1">
    <citation type="journal article" date="2017" name="PLoS Biol.">
        <title>The sea cucumber genome provides insights into morphological evolution and visceral regeneration.</title>
        <authorList>
            <person name="Zhang X."/>
            <person name="Sun L."/>
            <person name="Yuan J."/>
            <person name="Sun Y."/>
            <person name="Gao Y."/>
            <person name="Zhang L."/>
            <person name="Li S."/>
            <person name="Dai H."/>
            <person name="Hamel J.F."/>
            <person name="Liu C."/>
            <person name="Yu Y."/>
            <person name="Liu S."/>
            <person name="Lin W."/>
            <person name="Guo K."/>
            <person name="Jin S."/>
            <person name="Xu P."/>
            <person name="Storey K.B."/>
            <person name="Huan P."/>
            <person name="Zhang T."/>
            <person name="Zhou Y."/>
            <person name="Zhang J."/>
            <person name="Lin C."/>
            <person name="Li X."/>
            <person name="Xing L."/>
            <person name="Huo D."/>
            <person name="Sun M."/>
            <person name="Wang L."/>
            <person name="Mercier A."/>
            <person name="Li F."/>
            <person name="Yang H."/>
            <person name="Xiang J."/>
        </authorList>
    </citation>
    <scope>NUCLEOTIDE SEQUENCE [LARGE SCALE GENOMIC DNA]</scope>
    <source>
        <strain evidence="2">Shaxun</strain>
        <tissue evidence="2">Muscle</tissue>
    </source>
</reference>
<evidence type="ECO:0000313" key="2">
    <source>
        <dbReference type="EMBL" id="PIK54215.1"/>
    </source>
</evidence>
<dbReference type="AlphaFoldDB" id="A0A2G8L1Y3"/>
<dbReference type="InterPro" id="IPR013783">
    <property type="entry name" value="Ig-like_fold"/>
</dbReference>
<proteinExistence type="predicted"/>
<sequence length="180" mass="19750">MPLPNMTFIQDVTIGEGESVPPDTVFTKTWRVQNSGTDAWPQGSYLRFLQGHVLGSRERQDVRSLEPQEVANISVQMHSPKECGLYQGQWRMCAQNGMFFGETIWVILEVKEGGLLGLTQQMSSMGSSAFSQATHNAAVSNPFGSSTVTSSSNKPACANSKLTFIKSRLPPSTFCRPSEQ</sequence>
<protein>
    <recommendedName>
        <fullName evidence="1">Nbr1 FW domain-containing protein</fullName>
    </recommendedName>
</protein>
<dbReference type="OrthoDB" id="661148at2759"/>
<keyword evidence="3" id="KW-1185">Reference proteome</keyword>
<dbReference type="InterPro" id="IPR032350">
    <property type="entry name" value="Nbr1_FW"/>
</dbReference>
<gene>
    <name evidence="2" type="ORF">BSL78_08895</name>
</gene>
<dbReference type="Pfam" id="PF16158">
    <property type="entry name" value="N_BRCA1_IG"/>
    <property type="match status" value="1"/>
</dbReference>
<comment type="caution">
    <text evidence="2">The sequence shown here is derived from an EMBL/GenBank/DDBJ whole genome shotgun (WGS) entry which is preliminary data.</text>
</comment>
<dbReference type="GO" id="GO:0000407">
    <property type="term" value="C:phagophore assembly site"/>
    <property type="evidence" value="ECO:0007669"/>
    <property type="project" value="TreeGrafter"/>
</dbReference>
<dbReference type="EMBL" id="MRZV01000258">
    <property type="protein sequence ID" value="PIK54215.1"/>
    <property type="molecule type" value="Genomic_DNA"/>
</dbReference>
<dbReference type="GO" id="GO:0043130">
    <property type="term" value="F:ubiquitin binding"/>
    <property type="evidence" value="ECO:0007669"/>
    <property type="project" value="TreeGrafter"/>
</dbReference>
<dbReference type="Proteomes" id="UP000230750">
    <property type="component" value="Unassembled WGS sequence"/>
</dbReference>
<name>A0A2G8L1Y3_STIJA</name>
<organism evidence="2 3">
    <name type="scientific">Stichopus japonicus</name>
    <name type="common">Sea cucumber</name>
    <dbReference type="NCBI Taxonomy" id="307972"/>
    <lineage>
        <taxon>Eukaryota</taxon>
        <taxon>Metazoa</taxon>
        <taxon>Echinodermata</taxon>
        <taxon>Eleutherozoa</taxon>
        <taxon>Echinozoa</taxon>
        <taxon>Holothuroidea</taxon>
        <taxon>Aspidochirotacea</taxon>
        <taxon>Aspidochirotida</taxon>
        <taxon>Stichopodidae</taxon>
        <taxon>Apostichopus</taxon>
    </lineage>
</organism>
<evidence type="ECO:0000259" key="1">
    <source>
        <dbReference type="Pfam" id="PF16158"/>
    </source>
</evidence>
<dbReference type="CDD" id="cd14947">
    <property type="entry name" value="NBR1_like"/>
    <property type="match status" value="1"/>
</dbReference>
<dbReference type="GO" id="GO:0016236">
    <property type="term" value="P:macroautophagy"/>
    <property type="evidence" value="ECO:0007669"/>
    <property type="project" value="TreeGrafter"/>
</dbReference>
<feature type="domain" description="Nbr1 FW" evidence="1">
    <location>
        <begin position="13"/>
        <end position="110"/>
    </location>
</feature>
<accession>A0A2G8L1Y3</accession>
<evidence type="ECO:0000313" key="3">
    <source>
        <dbReference type="Proteomes" id="UP000230750"/>
    </source>
</evidence>
<dbReference type="PANTHER" id="PTHR20930">
    <property type="entry name" value="OVARIAN CARCINOMA ANTIGEN CA125-RELATED"/>
    <property type="match status" value="1"/>
</dbReference>
<dbReference type="STRING" id="307972.A0A2G8L1Y3"/>
<dbReference type="Gene3D" id="2.60.40.10">
    <property type="entry name" value="Immunoglobulins"/>
    <property type="match status" value="1"/>
</dbReference>
<dbReference type="PANTHER" id="PTHR20930:SF0">
    <property type="entry name" value="PROTEIN ILRUN"/>
    <property type="match status" value="1"/>
</dbReference>